<gene>
    <name evidence="1" type="ORF">bas56_0126</name>
</gene>
<dbReference type="EMBL" id="MZ501048">
    <property type="protein sequence ID" value="QXV75677.1"/>
    <property type="molecule type" value="Genomic_DNA"/>
</dbReference>
<accession>A0AAE7VNS8</accession>
<keyword evidence="2" id="KW-1185">Reference proteome</keyword>
<evidence type="ECO:0000313" key="1">
    <source>
        <dbReference type="EMBL" id="QXV75677.1"/>
    </source>
</evidence>
<proteinExistence type="predicted"/>
<organism evidence="1 2">
    <name type="scientific">Escherichia phage AlexBoehm</name>
    <dbReference type="NCBI Taxonomy" id="2852028"/>
    <lineage>
        <taxon>Viruses</taxon>
        <taxon>Duplodnaviria</taxon>
        <taxon>Heunggongvirae</taxon>
        <taxon>Uroviricota</taxon>
        <taxon>Caudoviricetes</taxon>
        <taxon>Vequintavirinae</taxon>
        <taxon>Vequintavirus</taxon>
        <taxon>Vequintavirus alexboehm</taxon>
    </lineage>
</organism>
<dbReference type="Proteomes" id="UP000828238">
    <property type="component" value="Segment"/>
</dbReference>
<sequence>MLFLLNGRHLGTGGDNHQACLSYKNYKNR</sequence>
<reference evidence="2" key="1">
    <citation type="journal article" date="2021" name="PLoS Biol.">
        <title>Systematic exploration of Escherichia coli phage-host interactions with the BASEL phage collection.</title>
        <authorList>
            <person name="Maffei E."/>
            <person name="Shaidullina A."/>
            <person name="Burkolter M."/>
            <person name="Heyer Y."/>
            <person name="Estermann F."/>
            <person name="Druelle V."/>
            <person name="Sauer P."/>
            <person name="Willi L."/>
            <person name="Michaelis S."/>
            <person name="Hilbi H."/>
            <person name="Thaler D.S."/>
            <person name="Harms A."/>
        </authorList>
    </citation>
    <scope>NUCLEOTIDE SEQUENCE [LARGE SCALE GENOMIC DNA]</scope>
    <source>
        <strain evidence="2">Bas56</strain>
    </source>
</reference>
<evidence type="ECO:0000313" key="2">
    <source>
        <dbReference type="Proteomes" id="UP000828238"/>
    </source>
</evidence>
<name>A0AAE7VNS8_9CAUD</name>
<protein>
    <submittedName>
        <fullName evidence="1">Uncharacterized protein</fullName>
    </submittedName>
</protein>